<feature type="domain" description="Peptidase M14" evidence="11">
    <location>
        <begin position="117"/>
        <end position="406"/>
    </location>
</feature>
<accession>A0A8J2RPI9</accession>
<dbReference type="OrthoDB" id="3626597at2759"/>
<dbReference type="PROSITE" id="PS52035">
    <property type="entry name" value="PEPTIDASE_M14"/>
    <property type="match status" value="1"/>
</dbReference>
<dbReference type="GO" id="GO:0005615">
    <property type="term" value="C:extracellular space"/>
    <property type="evidence" value="ECO:0007669"/>
    <property type="project" value="TreeGrafter"/>
</dbReference>
<dbReference type="GO" id="GO:0006508">
    <property type="term" value="P:proteolysis"/>
    <property type="evidence" value="ECO:0007669"/>
    <property type="project" value="UniProtKB-KW"/>
</dbReference>
<proteinExistence type="inferred from homology"/>
<dbReference type="GO" id="GO:0008270">
    <property type="term" value="F:zinc ion binding"/>
    <property type="evidence" value="ECO:0007669"/>
    <property type="project" value="InterPro"/>
</dbReference>
<dbReference type="Gene3D" id="3.40.630.10">
    <property type="entry name" value="Zn peptidases"/>
    <property type="match status" value="1"/>
</dbReference>
<name>A0A8J2RPI9_9CRUS</name>
<protein>
    <recommendedName>
        <fullName evidence="11">Peptidase M14 domain-containing protein</fullName>
    </recommendedName>
</protein>
<dbReference type="PRINTS" id="PR00765">
    <property type="entry name" value="CRBOXYPTASEA"/>
</dbReference>
<reference evidence="12" key="1">
    <citation type="submission" date="2021-11" db="EMBL/GenBank/DDBJ databases">
        <authorList>
            <person name="Schell T."/>
        </authorList>
    </citation>
    <scope>NUCLEOTIDE SEQUENCE</scope>
    <source>
        <strain evidence="12">M5</strain>
    </source>
</reference>
<evidence type="ECO:0000256" key="3">
    <source>
        <dbReference type="ARBA" id="ARBA00022645"/>
    </source>
</evidence>
<comment type="cofactor">
    <cofactor evidence="1">
        <name>Zn(2+)</name>
        <dbReference type="ChEBI" id="CHEBI:29105"/>
    </cofactor>
</comment>
<comment type="similarity">
    <text evidence="2 9">Belongs to the peptidase M14 family.</text>
</comment>
<keyword evidence="5" id="KW-0479">Metal-binding</keyword>
<keyword evidence="6" id="KW-0378">Hydrolase</keyword>
<feature type="chain" id="PRO_5035194139" description="Peptidase M14 domain-containing protein" evidence="10">
    <location>
        <begin position="26"/>
        <end position="411"/>
    </location>
</feature>
<evidence type="ECO:0000256" key="6">
    <source>
        <dbReference type="ARBA" id="ARBA00022801"/>
    </source>
</evidence>
<evidence type="ECO:0000256" key="1">
    <source>
        <dbReference type="ARBA" id="ARBA00001947"/>
    </source>
</evidence>
<dbReference type="AlphaFoldDB" id="A0A8J2RPI9"/>
<dbReference type="Proteomes" id="UP000789390">
    <property type="component" value="Unassembled WGS sequence"/>
</dbReference>
<feature type="signal peptide" evidence="10">
    <location>
        <begin position="1"/>
        <end position="25"/>
    </location>
</feature>
<dbReference type="CDD" id="cd03860">
    <property type="entry name" value="M14_CP_A-B_like"/>
    <property type="match status" value="1"/>
</dbReference>
<evidence type="ECO:0000256" key="8">
    <source>
        <dbReference type="ARBA" id="ARBA00023049"/>
    </source>
</evidence>
<gene>
    <name evidence="12" type="ORF">DGAL_LOCUS11762</name>
</gene>
<dbReference type="SUPFAM" id="SSF54897">
    <property type="entry name" value="Protease propeptides/inhibitors"/>
    <property type="match status" value="1"/>
</dbReference>
<evidence type="ECO:0000256" key="9">
    <source>
        <dbReference type="PROSITE-ProRule" id="PRU01379"/>
    </source>
</evidence>
<evidence type="ECO:0000313" key="12">
    <source>
        <dbReference type="EMBL" id="CAH0108385.1"/>
    </source>
</evidence>
<dbReference type="PANTHER" id="PTHR11705">
    <property type="entry name" value="PROTEASE FAMILY M14 CARBOXYPEPTIDASE A,B"/>
    <property type="match status" value="1"/>
</dbReference>
<dbReference type="EMBL" id="CAKKLH010000283">
    <property type="protein sequence ID" value="CAH0108385.1"/>
    <property type="molecule type" value="Genomic_DNA"/>
</dbReference>
<dbReference type="Pfam" id="PF00246">
    <property type="entry name" value="Peptidase_M14"/>
    <property type="match status" value="1"/>
</dbReference>
<evidence type="ECO:0000313" key="13">
    <source>
        <dbReference type="Proteomes" id="UP000789390"/>
    </source>
</evidence>
<dbReference type="InterPro" id="IPR057246">
    <property type="entry name" value="CARBOXYPEPT_ZN_1"/>
</dbReference>
<evidence type="ECO:0000256" key="2">
    <source>
        <dbReference type="ARBA" id="ARBA00005988"/>
    </source>
</evidence>
<evidence type="ECO:0000256" key="5">
    <source>
        <dbReference type="ARBA" id="ARBA00022723"/>
    </source>
</evidence>
<keyword evidence="10" id="KW-0732">Signal</keyword>
<dbReference type="InterPro" id="IPR000834">
    <property type="entry name" value="Peptidase_M14"/>
</dbReference>
<organism evidence="12 13">
    <name type="scientific">Daphnia galeata</name>
    <dbReference type="NCBI Taxonomy" id="27404"/>
    <lineage>
        <taxon>Eukaryota</taxon>
        <taxon>Metazoa</taxon>
        <taxon>Ecdysozoa</taxon>
        <taxon>Arthropoda</taxon>
        <taxon>Crustacea</taxon>
        <taxon>Branchiopoda</taxon>
        <taxon>Diplostraca</taxon>
        <taxon>Cladocera</taxon>
        <taxon>Anomopoda</taxon>
        <taxon>Daphniidae</taxon>
        <taxon>Daphnia</taxon>
    </lineage>
</organism>
<dbReference type="GO" id="GO:0004181">
    <property type="term" value="F:metallocarboxypeptidase activity"/>
    <property type="evidence" value="ECO:0007669"/>
    <property type="project" value="InterPro"/>
</dbReference>
<dbReference type="PANTHER" id="PTHR11705:SF91">
    <property type="entry name" value="FI01817P-RELATED"/>
    <property type="match status" value="1"/>
</dbReference>
<evidence type="ECO:0000259" key="11">
    <source>
        <dbReference type="PROSITE" id="PS52035"/>
    </source>
</evidence>
<evidence type="ECO:0000256" key="10">
    <source>
        <dbReference type="SAM" id="SignalP"/>
    </source>
</evidence>
<dbReference type="PROSITE" id="PS00132">
    <property type="entry name" value="CARBOXYPEPT_ZN_1"/>
    <property type="match status" value="1"/>
</dbReference>
<comment type="caution">
    <text evidence="12">The sequence shown here is derived from an EMBL/GenBank/DDBJ whole genome shotgun (WGS) entry which is preliminary data.</text>
</comment>
<keyword evidence="8" id="KW-0482">Metalloprotease</keyword>
<evidence type="ECO:0000256" key="4">
    <source>
        <dbReference type="ARBA" id="ARBA00022670"/>
    </source>
</evidence>
<feature type="active site" description="Proton donor/acceptor" evidence="9">
    <location>
        <position position="372"/>
    </location>
</feature>
<keyword evidence="3" id="KW-0121">Carboxypeptidase</keyword>
<keyword evidence="13" id="KW-1185">Reference proteome</keyword>
<sequence>MKIENSLPILLLAIPLFFMMQIGHTSPVEEHVVSYSGFQVWTVATNTDEERSALLKYVQLYVPKPFQKELGKKLSEANITFVIKIADLKEVIKNENANIKTSTFSKSKSAHNMNWTSYHRLADIYDYMSYLAATYPSLVSLINIGSSYEKRPLYVLRISNSSSLCSKPVIWIDGGIHAREWISPAVTTYIIKQLVEVSANSKMLFDVDWYIMPVMNPDGYEYTHVYNRLWRKTRSMTSSPSCRGVDPNRNFGFKWGGLGTSTNPCSDIYKGTKAFSEPETLATSNFILGKANQIKMYLTLHSYGQSALIPWGYDVAYPNDYNDMLALAKSAVSKFLKYKFSVGNSAALYYPAAGGSDDWAKSIGIKYSYTFELADTGTYGFLLPASNILPVAQDFFPALGVFATKVATLKI</sequence>
<keyword evidence="7" id="KW-0862">Zinc</keyword>
<dbReference type="SMART" id="SM00631">
    <property type="entry name" value="Zn_pept"/>
    <property type="match status" value="1"/>
</dbReference>
<dbReference type="SUPFAM" id="SSF53187">
    <property type="entry name" value="Zn-dependent exopeptidases"/>
    <property type="match status" value="1"/>
</dbReference>
<keyword evidence="4" id="KW-0645">Protease</keyword>
<dbReference type="FunFam" id="3.40.630.10:FF:000001">
    <property type="entry name" value="Carboxypeptidase B"/>
    <property type="match status" value="1"/>
</dbReference>
<evidence type="ECO:0000256" key="7">
    <source>
        <dbReference type="ARBA" id="ARBA00022833"/>
    </source>
</evidence>